<dbReference type="PANTHER" id="PTHR23130">
    <property type="entry name" value="CYTOCHROME B561 AND DOMON DOMAIN-CONTAINING PROTEIN"/>
    <property type="match status" value="1"/>
</dbReference>
<evidence type="ECO:0000313" key="8">
    <source>
        <dbReference type="EMBL" id="KAK9757220.1"/>
    </source>
</evidence>
<proteinExistence type="predicted"/>
<accession>A0AAW1NIV1</accession>
<keyword evidence="2" id="KW-0813">Transport</keyword>
<dbReference type="Proteomes" id="UP001443914">
    <property type="component" value="Unassembled WGS sequence"/>
</dbReference>
<dbReference type="PROSITE" id="PS50836">
    <property type="entry name" value="DOMON"/>
    <property type="match status" value="1"/>
</dbReference>
<comment type="caution">
    <text evidence="8">The sequence shown here is derived from an EMBL/GenBank/DDBJ whole genome shotgun (WGS) entry which is preliminary data.</text>
</comment>
<evidence type="ECO:0000256" key="6">
    <source>
        <dbReference type="SAM" id="SignalP"/>
    </source>
</evidence>
<name>A0AAW1NIV1_SAPOF</name>
<reference evidence="8" key="1">
    <citation type="submission" date="2024-03" db="EMBL/GenBank/DDBJ databases">
        <title>WGS assembly of Saponaria officinalis var. Norfolk2.</title>
        <authorList>
            <person name="Jenkins J."/>
            <person name="Shu S."/>
            <person name="Grimwood J."/>
            <person name="Barry K."/>
            <person name="Goodstein D."/>
            <person name="Schmutz J."/>
            <person name="Leebens-Mack J."/>
            <person name="Osbourn A."/>
        </authorList>
    </citation>
    <scope>NUCLEOTIDE SEQUENCE [LARGE SCALE GENOMIC DNA]</scope>
    <source>
        <strain evidence="8">JIC</strain>
    </source>
</reference>
<evidence type="ECO:0000256" key="3">
    <source>
        <dbReference type="ARBA" id="ARBA00022729"/>
    </source>
</evidence>
<dbReference type="InterPro" id="IPR045265">
    <property type="entry name" value="AIR12_DOMON"/>
</dbReference>
<evidence type="ECO:0000256" key="1">
    <source>
        <dbReference type="ARBA" id="ARBA00004370"/>
    </source>
</evidence>
<dbReference type="PANTHER" id="PTHR23130:SF157">
    <property type="entry name" value="AUXIN-INDUCED IN ROOT CULTURES PROTEIN 12"/>
    <property type="match status" value="1"/>
</dbReference>
<evidence type="ECO:0000259" key="7">
    <source>
        <dbReference type="PROSITE" id="PS50836"/>
    </source>
</evidence>
<evidence type="ECO:0000256" key="2">
    <source>
        <dbReference type="ARBA" id="ARBA00022448"/>
    </source>
</evidence>
<feature type="chain" id="PRO_5043351502" description="DOMON domain-containing protein" evidence="6">
    <location>
        <begin position="23"/>
        <end position="229"/>
    </location>
</feature>
<dbReference type="CDD" id="cd09629">
    <property type="entry name" value="DOMON_CIL1_like"/>
    <property type="match status" value="1"/>
</dbReference>
<gene>
    <name evidence="8" type="ORF">RND81_01G149100</name>
</gene>
<keyword evidence="5" id="KW-0472">Membrane</keyword>
<keyword evidence="9" id="KW-1185">Reference proteome</keyword>
<sequence length="229" mass="24591">MNPIKTVMAISIISLFSHNVYSQFDCKSMTFSNNKTFVNCKNLPTLNSILHWTHDAATSTLSMAFTAPSKDGWVAWAINPNGTGMVGAQALMAFKPIPTGAVSVNTLDIRDYHSIEFGPISYNVTDTSGEESSGNVTVFGTWALPEGQSKISMVWQAGPVVHGAPIVHAKKVENFNSKAIFDLSTAIEIGSRSNPASAPWTFEAAKLNDAVKGVVSVFSILGSFLVLLF</sequence>
<dbReference type="Pfam" id="PF04526">
    <property type="entry name" value="DUF568"/>
    <property type="match status" value="1"/>
</dbReference>
<comment type="subcellular location">
    <subcellularLocation>
        <location evidence="1">Membrane</location>
    </subcellularLocation>
</comment>
<evidence type="ECO:0000313" key="9">
    <source>
        <dbReference type="Proteomes" id="UP001443914"/>
    </source>
</evidence>
<dbReference type="InterPro" id="IPR005018">
    <property type="entry name" value="DOMON_domain"/>
</dbReference>
<keyword evidence="3 6" id="KW-0732">Signal</keyword>
<feature type="domain" description="DOMON" evidence="7">
    <location>
        <begin position="46"/>
        <end position="158"/>
    </location>
</feature>
<feature type="signal peptide" evidence="6">
    <location>
        <begin position="1"/>
        <end position="22"/>
    </location>
</feature>
<protein>
    <recommendedName>
        <fullName evidence="7">DOMON domain-containing protein</fullName>
    </recommendedName>
</protein>
<evidence type="ECO:0000256" key="4">
    <source>
        <dbReference type="ARBA" id="ARBA00022982"/>
    </source>
</evidence>
<evidence type="ECO:0000256" key="5">
    <source>
        <dbReference type="ARBA" id="ARBA00023136"/>
    </source>
</evidence>
<organism evidence="8 9">
    <name type="scientific">Saponaria officinalis</name>
    <name type="common">Common soapwort</name>
    <name type="synonym">Lychnis saponaria</name>
    <dbReference type="NCBI Taxonomy" id="3572"/>
    <lineage>
        <taxon>Eukaryota</taxon>
        <taxon>Viridiplantae</taxon>
        <taxon>Streptophyta</taxon>
        <taxon>Embryophyta</taxon>
        <taxon>Tracheophyta</taxon>
        <taxon>Spermatophyta</taxon>
        <taxon>Magnoliopsida</taxon>
        <taxon>eudicotyledons</taxon>
        <taxon>Gunneridae</taxon>
        <taxon>Pentapetalae</taxon>
        <taxon>Caryophyllales</taxon>
        <taxon>Caryophyllaceae</taxon>
        <taxon>Caryophylleae</taxon>
        <taxon>Saponaria</taxon>
    </lineage>
</organism>
<dbReference type="GO" id="GO:0016020">
    <property type="term" value="C:membrane"/>
    <property type="evidence" value="ECO:0007669"/>
    <property type="project" value="UniProtKB-SubCell"/>
</dbReference>
<dbReference type="AlphaFoldDB" id="A0AAW1NIV1"/>
<keyword evidence="4" id="KW-0249">Electron transport</keyword>
<dbReference type="EMBL" id="JBDFQZ010000001">
    <property type="protein sequence ID" value="KAK9757220.1"/>
    <property type="molecule type" value="Genomic_DNA"/>
</dbReference>